<proteinExistence type="predicted"/>
<reference evidence="1 2" key="1">
    <citation type="submission" date="2014-02" db="EMBL/GenBank/DDBJ databases">
        <authorList>
            <person name="Sears C."/>
            <person name="Carroll K."/>
            <person name="Sack B.R."/>
            <person name="Qadri F."/>
            <person name="Myers L.L."/>
            <person name="Chung G.-T."/>
            <person name="Escheverria P."/>
            <person name="Fraser C.M."/>
            <person name="Sadzewicz L."/>
            <person name="Shefchek K.A."/>
            <person name="Tallon L."/>
            <person name="Das S.P."/>
            <person name="Daugherty S."/>
            <person name="Mongodin E.F."/>
        </authorList>
    </citation>
    <scope>NUCLEOTIDE SEQUENCE [LARGE SCALE GENOMIC DNA]</scope>
    <source>
        <strain evidence="2">3998T(B)3</strain>
    </source>
</reference>
<gene>
    <name evidence="1" type="ORF">M125_1672</name>
</gene>
<sequence>MLFVLNVFVIADTISYYLYLFFGCKDTATCRYMPIASNYTLNSYLIDGLI</sequence>
<evidence type="ECO:0000313" key="1">
    <source>
        <dbReference type="EMBL" id="EXY91611.1"/>
    </source>
</evidence>
<protein>
    <submittedName>
        <fullName evidence="1">Uncharacterized protein</fullName>
    </submittedName>
</protein>
<evidence type="ECO:0000313" key="2">
    <source>
        <dbReference type="Proteomes" id="UP000020773"/>
    </source>
</evidence>
<dbReference type="EMBL" id="JGDB01000037">
    <property type="protein sequence ID" value="EXY91611.1"/>
    <property type="molecule type" value="Genomic_DNA"/>
</dbReference>
<accession>A0A015V8F8</accession>
<dbReference type="Proteomes" id="UP000020773">
    <property type="component" value="Unassembled WGS sequence"/>
</dbReference>
<name>A0A015V8F8_BACFG</name>
<comment type="caution">
    <text evidence="1">The sequence shown here is derived from an EMBL/GenBank/DDBJ whole genome shotgun (WGS) entry which is preliminary data.</text>
</comment>
<dbReference type="AlphaFoldDB" id="A0A015V8F8"/>
<organism evidence="1 2">
    <name type="scientific">Bacteroides fragilis str. 3998T(B)3</name>
    <dbReference type="NCBI Taxonomy" id="1339316"/>
    <lineage>
        <taxon>Bacteria</taxon>
        <taxon>Pseudomonadati</taxon>
        <taxon>Bacteroidota</taxon>
        <taxon>Bacteroidia</taxon>
        <taxon>Bacteroidales</taxon>
        <taxon>Bacteroidaceae</taxon>
        <taxon>Bacteroides</taxon>
    </lineage>
</organism>